<comment type="caution">
    <text evidence="5">The sequence shown here is derived from an EMBL/GenBank/DDBJ whole genome shotgun (WGS) entry which is preliminary data.</text>
</comment>
<feature type="transmembrane region" description="Helical" evidence="4">
    <location>
        <begin position="304"/>
        <end position="324"/>
    </location>
</feature>
<protein>
    <submittedName>
        <fullName evidence="5">MFS transporter</fullName>
    </submittedName>
</protein>
<dbReference type="Pfam" id="PF07690">
    <property type="entry name" value="MFS_1"/>
    <property type="match status" value="1"/>
</dbReference>
<dbReference type="Gene3D" id="1.20.1250.20">
    <property type="entry name" value="MFS general substrate transporter like domains"/>
    <property type="match status" value="1"/>
</dbReference>
<dbReference type="RefSeq" id="WP_176949102.1">
    <property type="nucleotide sequence ID" value="NZ_JABXYK010000004.1"/>
</dbReference>
<name>A0ABX2QBH5_9HYPH</name>
<dbReference type="InterPro" id="IPR036259">
    <property type="entry name" value="MFS_trans_sf"/>
</dbReference>
<feature type="transmembrane region" description="Helical" evidence="4">
    <location>
        <begin position="215"/>
        <end position="237"/>
    </location>
</feature>
<organism evidence="5 6">
    <name type="scientific">Mycoplana rhizolycopersici</name>
    <dbReference type="NCBI Taxonomy" id="2746702"/>
    <lineage>
        <taxon>Bacteria</taxon>
        <taxon>Pseudomonadati</taxon>
        <taxon>Pseudomonadota</taxon>
        <taxon>Alphaproteobacteria</taxon>
        <taxon>Hyphomicrobiales</taxon>
        <taxon>Rhizobiaceae</taxon>
        <taxon>Mycoplana</taxon>
    </lineage>
</organism>
<proteinExistence type="predicted"/>
<sequence>MAARQEKVQQGGAWIVGNPGAAEVAAALFVGSVGLLILGLQPVLLGALYSEGRMTFDELALAATLEMIAIAAGSAVMALAFAPQGLRRKAACLLLVLAALSHLTAIAGSPAMIIGVRTLAGLAEGGLVAIATELIARSARPERMGGIFLTIQTTAQCLLSMLLTLLVVPAYGSAGGFQTLAVVGIVALAAVPLLPRRYEGIPTAGRADAGIGGPMALLALAIIFTFYLFIGAIWAFLEPLGLASGVSSQTVGLITAAALAAQVGGAFAATLVERRLDYRAAITLSTTGGLIAAGLFAALPGLALFWLAALVTGFVWLFVVPYQIRLTIVADPSRRTALLVPAAQLLGAALGPAGASLLISGDDVRAVPFFGMTCLAMTLLLLAVFCLKVGHSGISRSALENGKDTAV</sequence>
<feature type="transmembrane region" description="Helical" evidence="4">
    <location>
        <begin position="60"/>
        <end position="81"/>
    </location>
</feature>
<evidence type="ECO:0000256" key="1">
    <source>
        <dbReference type="ARBA" id="ARBA00022692"/>
    </source>
</evidence>
<dbReference type="Proteomes" id="UP000659172">
    <property type="component" value="Unassembled WGS sequence"/>
</dbReference>
<keyword evidence="6" id="KW-1185">Reference proteome</keyword>
<feature type="transmembrane region" description="Helical" evidence="4">
    <location>
        <begin position="278"/>
        <end position="298"/>
    </location>
</feature>
<feature type="transmembrane region" description="Helical" evidence="4">
    <location>
        <begin position="93"/>
        <end position="113"/>
    </location>
</feature>
<keyword evidence="1 4" id="KW-0812">Transmembrane</keyword>
<dbReference type="SUPFAM" id="SSF103473">
    <property type="entry name" value="MFS general substrate transporter"/>
    <property type="match status" value="1"/>
</dbReference>
<evidence type="ECO:0000256" key="4">
    <source>
        <dbReference type="SAM" id="Phobius"/>
    </source>
</evidence>
<feature type="transmembrane region" description="Helical" evidence="4">
    <location>
        <begin position="366"/>
        <end position="387"/>
    </location>
</feature>
<feature type="transmembrane region" description="Helical" evidence="4">
    <location>
        <begin position="249"/>
        <end position="271"/>
    </location>
</feature>
<feature type="transmembrane region" description="Helical" evidence="4">
    <location>
        <begin position="148"/>
        <end position="171"/>
    </location>
</feature>
<dbReference type="InterPro" id="IPR011701">
    <property type="entry name" value="MFS"/>
</dbReference>
<dbReference type="EMBL" id="JABXYK010000004">
    <property type="protein sequence ID" value="NVP55090.1"/>
    <property type="molecule type" value="Genomic_DNA"/>
</dbReference>
<keyword evidence="2 4" id="KW-1133">Transmembrane helix</keyword>
<evidence type="ECO:0000256" key="2">
    <source>
        <dbReference type="ARBA" id="ARBA00022989"/>
    </source>
</evidence>
<feature type="transmembrane region" description="Helical" evidence="4">
    <location>
        <begin position="336"/>
        <end position="360"/>
    </location>
</feature>
<accession>A0ABX2QBH5</accession>
<feature type="transmembrane region" description="Helical" evidence="4">
    <location>
        <begin position="21"/>
        <end position="40"/>
    </location>
</feature>
<gene>
    <name evidence="5" type="ORF">HV823_07470</name>
</gene>
<evidence type="ECO:0000313" key="5">
    <source>
        <dbReference type="EMBL" id="NVP55090.1"/>
    </source>
</evidence>
<keyword evidence="3 4" id="KW-0472">Membrane</keyword>
<reference evidence="5 6" key="1">
    <citation type="submission" date="2020-06" db="EMBL/GenBank/DDBJ databases">
        <title>Rhizobium sp.nov. isolated from the tomato plant.</title>
        <authorList>
            <person name="Thin K.K."/>
            <person name="Zhang X."/>
            <person name="He S."/>
        </authorList>
    </citation>
    <scope>NUCLEOTIDE SEQUENCE [LARGE SCALE GENOMIC DNA]</scope>
    <source>
        <strain evidence="5 6">DBTS2</strain>
    </source>
</reference>
<feature type="transmembrane region" description="Helical" evidence="4">
    <location>
        <begin position="119"/>
        <end position="136"/>
    </location>
</feature>
<feature type="transmembrane region" description="Helical" evidence="4">
    <location>
        <begin position="177"/>
        <end position="194"/>
    </location>
</feature>
<evidence type="ECO:0000313" key="6">
    <source>
        <dbReference type="Proteomes" id="UP000659172"/>
    </source>
</evidence>
<evidence type="ECO:0000256" key="3">
    <source>
        <dbReference type="ARBA" id="ARBA00023136"/>
    </source>
</evidence>